<dbReference type="PANTHER" id="PTHR30589">
    <property type="entry name" value="PROLIPOPROTEIN DIACYLGLYCERYL TRANSFERASE"/>
    <property type="match status" value="1"/>
</dbReference>
<feature type="transmembrane region" description="Helical" evidence="7">
    <location>
        <begin position="183"/>
        <end position="201"/>
    </location>
</feature>
<accession>A0ABW9KQT7</accession>
<dbReference type="EMBL" id="JBJYXY010000001">
    <property type="protein sequence ID" value="MFN2977070.1"/>
    <property type="molecule type" value="Genomic_DNA"/>
</dbReference>
<evidence type="ECO:0000313" key="9">
    <source>
        <dbReference type="Proteomes" id="UP001634747"/>
    </source>
</evidence>
<evidence type="ECO:0000256" key="1">
    <source>
        <dbReference type="ARBA" id="ARBA00007150"/>
    </source>
</evidence>
<evidence type="ECO:0000256" key="5">
    <source>
        <dbReference type="ARBA" id="ARBA00022989"/>
    </source>
</evidence>
<evidence type="ECO:0000256" key="3">
    <source>
        <dbReference type="ARBA" id="ARBA00022679"/>
    </source>
</evidence>
<protein>
    <submittedName>
        <fullName evidence="8">Prolipoprotein diacylglyceryl transferase</fullName>
    </submittedName>
</protein>
<dbReference type="Pfam" id="PF01790">
    <property type="entry name" value="LGT"/>
    <property type="match status" value="1"/>
</dbReference>
<keyword evidence="5 7" id="KW-1133">Transmembrane helix</keyword>
<evidence type="ECO:0000256" key="6">
    <source>
        <dbReference type="ARBA" id="ARBA00023136"/>
    </source>
</evidence>
<name>A0ABW9KQT7_9BACT</name>
<evidence type="ECO:0000313" key="8">
    <source>
        <dbReference type="EMBL" id="MFN2977070.1"/>
    </source>
</evidence>
<evidence type="ECO:0000256" key="2">
    <source>
        <dbReference type="ARBA" id="ARBA00022475"/>
    </source>
</evidence>
<feature type="transmembrane region" description="Helical" evidence="7">
    <location>
        <begin position="158"/>
        <end position="178"/>
    </location>
</feature>
<keyword evidence="9" id="KW-1185">Reference proteome</keyword>
<evidence type="ECO:0000256" key="7">
    <source>
        <dbReference type="SAM" id="Phobius"/>
    </source>
</evidence>
<proteinExistence type="inferred from homology"/>
<organism evidence="8 9">
    <name type="scientific">Terriglobus aquaticus</name>
    <dbReference type="NCBI Taxonomy" id="940139"/>
    <lineage>
        <taxon>Bacteria</taxon>
        <taxon>Pseudomonadati</taxon>
        <taxon>Acidobacteriota</taxon>
        <taxon>Terriglobia</taxon>
        <taxon>Terriglobales</taxon>
        <taxon>Acidobacteriaceae</taxon>
        <taxon>Terriglobus</taxon>
    </lineage>
</organism>
<sequence>MYPRLAHFGSITIPTYSVVAAVGLIAALLLAEWCAPHVGLARERIWHFCLGTLAGTLVLSRIALAAQNWAAFRTYPRVILTLPTLTRSGPLLVVLCAAACIVAMHLPWLRTLDAVTPAALLLLTALHVGSFFAGDDLGSRTDLALGNLVRGDEGHHPVALYAAVLTALACAASMVTLLRNNRVGRTFGVGLAAVSVARFVADEFRPGYLLPQLGIPGFLRADQLLLLALFVAGMLFLLDWSPRHAK</sequence>
<dbReference type="GO" id="GO:0016740">
    <property type="term" value="F:transferase activity"/>
    <property type="evidence" value="ECO:0007669"/>
    <property type="project" value="UniProtKB-KW"/>
</dbReference>
<feature type="transmembrane region" description="Helical" evidence="7">
    <location>
        <begin position="221"/>
        <end position="240"/>
    </location>
</feature>
<feature type="transmembrane region" description="Helical" evidence="7">
    <location>
        <begin position="89"/>
        <end position="108"/>
    </location>
</feature>
<feature type="transmembrane region" description="Helical" evidence="7">
    <location>
        <begin position="13"/>
        <end position="33"/>
    </location>
</feature>
<keyword evidence="4 7" id="KW-0812">Transmembrane</keyword>
<feature type="transmembrane region" description="Helical" evidence="7">
    <location>
        <begin position="115"/>
        <end position="133"/>
    </location>
</feature>
<reference evidence="8 9" key="1">
    <citation type="submission" date="2024-12" db="EMBL/GenBank/DDBJ databases">
        <authorList>
            <person name="Lee Y."/>
        </authorList>
    </citation>
    <scope>NUCLEOTIDE SEQUENCE [LARGE SCALE GENOMIC DNA]</scope>
    <source>
        <strain evidence="8 9">03SUJ4</strain>
    </source>
</reference>
<dbReference type="RefSeq" id="WP_263414755.1">
    <property type="nucleotide sequence ID" value="NZ_BAABBH010000001.1"/>
</dbReference>
<feature type="transmembrane region" description="Helical" evidence="7">
    <location>
        <begin position="45"/>
        <end position="69"/>
    </location>
</feature>
<dbReference type="InterPro" id="IPR001640">
    <property type="entry name" value="Lgt"/>
</dbReference>
<comment type="caution">
    <text evidence="8">The sequence shown here is derived from an EMBL/GenBank/DDBJ whole genome shotgun (WGS) entry which is preliminary data.</text>
</comment>
<keyword evidence="3 8" id="KW-0808">Transferase</keyword>
<gene>
    <name evidence="8" type="ORF">ACK2TP_14960</name>
</gene>
<keyword evidence="6 7" id="KW-0472">Membrane</keyword>
<comment type="similarity">
    <text evidence="1">Belongs to the Lgt family.</text>
</comment>
<keyword evidence="2" id="KW-1003">Cell membrane</keyword>
<dbReference type="Proteomes" id="UP001634747">
    <property type="component" value="Unassembled WGS sequence"/>
</dbReference>
<evidence type="ECO:0000256" key="4">
    <source>
        <dbReference type="ARBA" id="ARBA00022692"/>
    </source>
</evidence>
<dbReference type="PANTHER" id="PTHR30589:SF0">
    <property type="entry name" value="PHOSPHATIDYLGLYCEROL--PROLIPOPROTEIN DIACYLGLYCERYL TRANSFERASE"/>
    <property type="match status" value="1"/>
</dbReference>